<evidence type="ECO:0000313" key="6">
    <source>
        <dbReference type="EMBL" id="KAJ8537974.1"/>
    </source>
</evidence>
<name>A0A9Q1LLR6_9SOLA</name>
<keyword evidence="7" id="KW-1185">Reference proteome</keyword>
<evidence type="ECO:0000256" key="2">
    <source>
        <dbReference type="ARBA" id="ARBA00022473"/>
    </source>
</evidence>
<evidence type="ECO:0000256" key="5">
    <source>
        <dbReference type="RuleBase" id="RU364012"/>
    </source>
</evidence>
<reference evidence="7" key="1">
    <citation type="journal article" date="2023" name="Proc. Natl. Acad. Sci. U.S.A.">
        <title>Genomic and structural basis for evolution of tropane alkaloid biosynthesis.</title>
        <authorList>
            <person name="Wanga Y.-J."/>
            <person name="Taina T."/>
            <person name="Yua J.-Y."/>
            <person name="Lia J."/>
            <person name="Xua B."/>
            <person name="Chenc J."/>
            <person name="D'Auriad J.C."/>
            <person name="Huanga J.-P."/>
            <person name="Huanga S.-X."/>
        </authorList>
    </citation>
    <scope>NUCLEOTIDE SEQUENCE [LARGE SCALE GENOMIC DNA]</scope>
    <source>
        <strain evidence="7">cv. KIB-2019</strain>
    </source>
</reference>
<keyword evidence="2 5" id="KW-0217">Developmental protein</keyword>
<dbReference type="AlphaFoldDB" id="A0A9Q1LLR6"/>
<keyword evidence="3 5" id="KW-0221">Differentiation</keyword>
<gene>
    <name evidence="6" type="ORF">K7X08_014514</name>
</gene>
<comment type="caution">
    <text evidence="6">The sequence shown here is derived from an EMBL/GenBank/DDBJ whole genome shotgun (WGS) entry which is preliminary data.</text>
</comment>
<keyword evidence="4 5" id="KW-0287">Flowering</keyword>
<dbReference type="PANTHER" id="PTHR31791">
    <property type="entry name" value="FRIGIDA-LIKE PROTEIN 3-RELATED"/>
    <property type="match status" value="1"/>
</dbReference>
<dbReference type="OrthoDB" id="1224880at2759"/>
<proteinExistence type="inferred from homology"/>
<sequence length="378" mass="41922">MRLNFEGGIRKAQEIDARGLLLLIGCFGIPQAFRNEDIKDFLHQSYIKMISGSLRRSSVLMAKIPEIIEEMLKQNMVVDAVYFALCFGLEDRFNPQRLLTLFLHESEVSLLNKIKRFEQMEGSLREIIGVKRRYLGVLKSVIQCLGRNDIDHSKLLPEWEIGRKVMSLEKELAQLRKKLKGGDQMMAQKRKIDETEWLSNKVVKRSHVPNPRPPPPQRVVNNVDRNNALLEGAGTAGHIYGHSVYPSVLHGHVTGSIHENVVGSLAGPGTGISANADGIHVGASAGTYVVLSRVDSTHGQMGSHAGKFYGSRGDANVYDRLPSHRYAYRPSSYLEGPNTITGDAYSRPPPYFEGSAGLPNTIPAPYQFADTGPATELY</sequence>
<evidence type="ECO:0000256" key="4">
    <source>
        <dbReference type="ARBA" id="ARBA00023089"/>
    </source>
</evidence>
<dbReference type="EMBL" id="JAJAGQ010000017">
    <property type="protein sequence ID" value="KAJ8537974.1"/>
    <property type="molecule type" value="Genomic_DNA"/>
</dbReference>
<dbReference type="GO" id="GO:0009908">
    <property type="term" value="P:flower development"/>
    <property type="evidence" value="ECO:0007669"/>
    <property type="project" value="UniProtKB-KW"/>
</dbReference>
<dbReference type="PANTHER" id="PTHR31791:SF45">
    <property type="entry name" value="FRIGIDA-LIKE PROTEIN"/>
    <property type="match status" value="1"/>
</dbReference>
<accession>A0A9Q1LLR6</accession>
<dbReference type="GO" id="GO:0030154">
    <property type="term" value="P:cell differentiation"/>
    <property type="evidence" value="ECO:0007669"/>
    <property type="project" value="UniProtKB-KW"/>
</dbReference>
<organism evidence="6 7">
    <name type="scientific">Anisodus acutangulus</name>
    <dbReference type="NCBI Taxonomy" id="402998"/>
    <lineage>
        <taxon>Eukaryota</taxon>
        <taxon>Viridiplantae</taxon>
        <taxon>Streptophyta</taxon>
        <taxon>Embryophyta</taxon>
        <taxon>Tracheophyta</taxon>
        <taxon>Spermatophyta</taxon>
        <taxon>Magnoliopsida</taxon>
        <taxon>eudicotyledons</taxon>
        <taxon>Gunneridae</taxon>
        <taxon>Pentapetalae</taxon>
        <taxon>asterids</taxon>
        <taxon>lamiids</taxon>
        <taxon>Solanales</taxon>
        <taxon>Solanaceae</taxon>
        <taxon>Solanoideae</taxon>
        <taxon>Hyoscyameae</taxon>
        <taxon>Anisodus</taxon>
    </lineage>
</organism>
<evidence type="ECO:0000256" key="1">
    <source>
        <dbReference type="ARBA" id="ARBA00008956"/>
    </source>
</evidence>
<evidence type="ECO:0000313" key="7">
    <source>
        <dbReference type="Proteomes" id="UP001152561"/>
    </source>
</evidence>
<evidence type="ECO:0000256" key="3">
    <source>
        <dbReference type="ARBA" id="ARBA00022782"/>
    </source>
</evidence>
<dbReference type="Proteomes" id="UP001152561">
    <property type="component" value="Unassembled WGS sequence"/>
</dbReference>
<protein>
    <recommendedName>
        <fullName evidence="5">FRIGIDA-like protein</fullName>
    </recommendedName>
</protein>
<dbReference type="Pfam" id="PF07899">
    <property type="entry name" value="Frigida"/>
    <property type="match status" value="1"/>
</dbReference>
<comment type="similarity">
    <text evidence="1 5">Belongs to the Frigida family.</text>
</comment>
<dbReference type="InterPro" id="IPR012474">
    <property type="entry name" value="Frigida"/>
</dbReference>